<reference evidence="1" key="1">
    <citation type="submission" date="2014-12" db="EMBL/GenBank/DDBJ databases">
        <title>Insight into the proteome of Arion vulgaris.</title>
        <authorList>
            <person name="Aradska J."/>
            <person name="Bulat T."/>
            <person name="Smidak R."/>
            <person name="Sarate P."/>
            <person name="Gangsoo J."/>
            <person name="Sialana F."/>
            <person name="Bilban M."/>
            <person name="Lubec G."/>
        </authorList>
    </citation>
    <scope>NUCLEOTIDE SEQUENCE</scope>
    <source>
        <tissue evidence="1">Skin</tissue>
    </source>
</reference>
<feature type="non-terminal residue" evidence="1">
    <location>
        <position position="164"/>
    </location>
</feature>
<feature type="non-terminal residue" evidence="1">
    <location>
        <position position="1"/>
    </location>
</feature>
<gene>
    <name evidence="1" type="primary">ORF18559</name>
</gene>
<dbReference type="EMBL" id="HACG01006083">
    <property type="protein sequence ID" value="CEK52948.1"/>
    <property type="molecule type" value="Transcribed_RNA"/>
</dbReference>
<name>A0A0B6YA50_9EUPU</name>
<protein>
    <submittedName>
        <fullName evidence="1">Uncharacterized protein</fullName>
    </submittedName>
</protein>
<dbReference type="AlphaFoldDB" id="A0A0B6YA50"/>
<sequence length="164" mass="19013">CVRNRHTKYDVLKRKTVPLNGSVESPNFRSRHIKHNNLENKSFCQDNNNCMQVPDNLCQINKDKLQYAFSPEGIVPVPTNANDSHCETVKDSSVNRRRKRPVKKCYLSDSKVRKICCNSEVSREDQNFFYRSDISDSEPDSESSDLQFFQCKNDKFIPVFNTLG</sequence>
<accession>A0A0B6YA50</accession>
<organism evidence="1">
    <name type="scientific">Arion vulgaris</name>
    <dbReference type="NCBI Taxonomy" id="1028688"/>
    <lineage>
        <taxon>Eukaryota</taxon>
        <taxon>Metazoa</taxon>
        <taxon>Spiralia</taxon>
        <taxon>Lophotrochozoa</taxon>
        <taxon>Mollusca</taxon>
        <taxon>Gastropoda</taxon>
        <taxon>Heterobranchia</taxon>
        <taxon>Euthyneura</taxon>
        <taxon>Panpulmonata</taxon>
        <taxon>Eupulmonata</taxon>
        <taxon>Stylommatophora</taxon>
        <taxon>Helicina</taxon>
        <taxon>Arionoidea</taxon>
        <taxon>Arionidae</taxon>
        <taxon>Arion</taxon>
    </lineage>
</organism>
<evidence type="ECO:0000313" key="1">
    <source>
        <dbReference type="EMBL" id="CEK52948.1"/>
    </source>
</evidence>
<proteinExistence type="predicted"/>